<dbReference type="AlphaFoldDB" id="N9L0U1"/>
<dbReference type="EMBL" id="APRL01000015">
    <property type="protein sequence ID" value="ENW89908.1"/>
    <property type="molecule type" value="Genomic_DNA"/>
</dbReference>
<accession>N9L0U1</accession>
<reference evidence="1 2" key="1">
    <citation type="submission" date="2013-02" db="EMBL/GenBank/DDBJ databases">
        <title>The Genome Sequence of Acinetobacter sp. ANC 4105.</title>
        <authorList>
            <consortium name="The Broad Institute Genome Sequencing Platform"/>
            <consortium name="The Broad Institute Genome Sequencing Center for Infectious Disease"/>
            <person name="Cerqueira G."/>
            <person name="Feldgarden M."/>
            <person name="Courvalin P."/>
            <person name="Perichon B."/>
            <person name="Grillot-Courvalin C."/>
            <person name="Clermont D."/>
            <person name="Rocha E."/>
            <person name="Yoon E.-J."/>
            <person name="Nemec A."/>
            <person name="Walker B."/>
            <person name="Young S.K."/>
            <person name="Zeng Q."/>
            <person name="Gargeya S."/>
            <person name="Fitzgerald M."/>
            <person name="Haas B."/>
            <person name="Abouelleil A."/>
            <person name="Alvarado L."/>
            <person name="Arachchi H.M."/>
            <person name="Berlin A.M."/>
            <person name="Chapman S.B."/>
            <person name="Dewar J."/>
            <person name="Goldberg J."/>
            <person name="Griggs A."/>
            <person name="Gujja S."/>
            <person name="Hansen M."/>
            <person name="Howarth C."/>
            <person name="Imamovic A."/>
            <person name="Larimer J."/>
            <person name="McCowan C."/>
            <person name="Murphy C."/>
            <person name="Neiman D."/>
            <person name="Pearson M."/>
            <person name="Priest M."/>
            <person name="Roberts A."/>
            <person name="Saif S."/>
            <person name="Shea T."/>
            <person name="Sisk P."/>
            <person name="Sykes S."/>
            <person name="Wortman J."/>
            <person name="Nusbaum C."/>
            <person name="Birren B."/>
        </authorList>
    </citation>
    <scope>NUCLEOTIDE SEQUENCE [LARGE SCALE GENOMIC DNA]</scope>
    <source>
        <strain evidence="1 2">ANC 4105</strain>
    </source>
</reference>
<comment type="caution">
    <text evidence="1">The sequence shown here is derived from an EMBL/GenBank/DDBJ whole genome shotgun (WGS) entry which is preliminary data.</text>
</comment>
<name>N9L0U1_9GAMM</name>
<dbReference type="eggNOG" id="ENOG5033J9Q">
    <property type="taxonomic scope" value="Bacteria"/>
</dbReference>
<keyword evidence="2" id="KW-1185">Reference proteome</keyword>
<dbReference type="Proteomes" id="UP000013261">
    <property type="component" value="Unassembled WGS sequence"/>
</dbReference>
<evidence type="ECO:0000313" key="1">
    <source>
        <dbReference type="EMBL" id="ENW89908.1"/>
    </source>
</evidence>
<organism evidence="1 2">
    <name type="scientific">Acinetobacter dispersus</name>
    <dbReference type="NCBI Taxonomy" id="70348"/>
    <lineage>
        <taxon>Bacteria</taxon>
        <taxon>Pseudomonadati</taxon>
        <taxon>Pseudomonadota</taxon>
        <taxon>Gammaproteobacteria</taxon>
        <taxon>Moraxellales</taxon>
        <taxon>Moraxellaceae</taxon>
        <taxon>Acinetobacter</taxon>
    </lineage>
</organism>
<dbReference type="HOGENOM" id="CLU_2344907_0_0_6"/>
<sequence length="102" mass="11922">MYMVNVQIVRFVDSSFPGWVECLLIDTSGREWFFIDKAPIFTDQNLHEKSSYPQHGKIACEMIRLWVEQDGRERCIIKTDQPEGISAKGGEVEFEVFYDQLK</sequence>
<proteinExistence type="predicted"/>
<protein>
    <submittedName>
        <fullName evidence="1">Uncharacterized protein</fullName>
    </submittedName>
</protein>
<evidence type="ECO:0000313" key="2">
    <source>
        <dbReference type="Proteomes" id="UP000013261"/>
    </source>
</evidence>
<gene>
    <name evidence="1" type="ORF">F904_03656</name>
</gene>